<evidence type="ECO:0008006" key="3">
    <source>
        <dbReference type="Google" id="ProtNLM"/>
    </source>
</evidence>
<dbReference type="Proteomes" id="UP000655287">
    <property type="component" value="Unassembled WGS sequence"/>
</dbReference>
<dbReference type="PANTHER" id="PTHR47691">
    <property type="entry name" value="REGULATOR-RELATED"/>
    <property type="match status" value="1"/>
</dbReference>
<dbReference type="PANTHER" id="PTHR47691:SF3">
    <property type="entry name" value="HTH-TYPE TRANSCRIPTIONAL REGULATOR RV0890C-RELATED"/>
    <property type="match status" value="1"/>
</dbReference>
<organism evidence="1 2">
    <name type="scientific">Sphaerisporangium rufum</name>
    <dbReference type="NCBI Taxonomy" id="1381558"/>
    <lineage>
        <taxon>Bacteria</taxon>
        <taxon>Bacillati</taxon>
        <taxon>Actinomycetota</taxon>
        <taxon>Actinomycetes</taxon>
        <taxon>Streptosporangiales</taxon>
        <taxon>Streptosporangiaceae</taxon>
        <taxon>Sphaerisporangium</taxon>
    </lineage>
</organism>
<comment type="caution">
    <text evidence="1">The sequence shown here is derived from an EMBL/GenBank/DDBJ whole genome shotgun (WGS) entry which is preliminary data.</text>
</comment>
<dbReference type="AlphaFoldDB" id="A0A919R2K5"/>
<evidence type="ECO:0000313" key="1">
    <source>
        <dbReference type="EMBL" id="GII75935.1"/>
    </source>
</evidence>
<name>A0A919R2K5_9ACTN</name>
<accession>A0A919R2K5</accession>
<protein>
    <recommendedName>
        <fullName evidence="3">Tetratricopeptide repeat protein</fullName>
    </recommendedName>
</protein>
<dbReference type="InterPro" id="IPR011990">
    <property type="entry name" value="TPR-like_helical_dom_sf"/>
</dbReference>
<evidence type="ECO:0000313" key="2">
    <source>
        <dbReference type="Proteomes" id="UP000655287"/>
    </source>
</evidence>
<sequence>MLATKLDCSLTYLVNGVTADQMEELDFSLRYAALALENGEVAEARRRYAELLANDNIAGLVTLRQQAEYGYALATEACGELDEAIETLSRLRVADPPPTPERRVAIVLALCRCYRDRGQLFHAVEVAEDVLAGPERPVWTDGLVELGATLLGAYFVRGDLLRARQFSAELLAAAESLGSPRANVAACWNAAVVAQCTGHVEESLQLIDRALAVQSEYGEPRNLARLRIQAAALRLPHDPAEARDMLRRARRQLSETSASTVDFAWVTYYLAQAEYLLGNAATAAELAREATDALDDRTGAVRVETRLMLANALMAQGRGQEARKELALAEELLEKVPVRSATAAGGWMNVATAMERVDVEAGVAAYQRALACAGL</sequence>
<keyword evidence="2" id="KW-1185">Reference proteome</keyword>
<dbReference type="Gene3D" id="1.25.40.10">
    <property type="entry name" value="Tetratricopeptide repeat domain"/>
    <property type="match status" value="2"/>
</dbReference>
<dbReference type="SUPFAM" id="SSF48452">
    <property type="entry name" value="TPR-like"/>
    <property type="match status" value="1"/>
</dbReference>
<reference evidence="1" key="1">
    <citation type="submission" date="2021-01" db="EMBL/GenBank/DDBJ databases">
        <title>Whole genome shotgun sequence of Sphaerisporangium rufum NBRC 109079.</title>
        <authorList>
            <person name="Komaki H."/>
            <person name="Tamura T."/>
        </authorList>
    </citation>
    <scope>NUCLEOTIDE SEQUENCE</scope>
    <source>
        <strain evidence="1">NBRC 109079</strain>
    </source>
</reference>
<proteinExistence type="predicted"/>
<dbReference type="EMBL" id="BOOU01000013">
    <property type="protein sequence ID" value="GII75935.1"/>
    <property type="molecule type" value="Genomic_DNA"/>
</dbReference>
<gene>
    <name evidence="1" type="ORF">Sru01_09170</name>
</gene>